<evidence type="ECO:0000256" key="11">
    <source>
        <dbReference type="SAM" id="SignalP"/>
    </source>
</evidence>
<accession>A0AAD8YHJ3</accession>
<dbReference type="AlphaFoldDB" id="A0AAD8YHJ3"/>
<organism evidence="13 14">
    <name type="scientific">Skeletonema marinoi</name>
    <dbReference type="NCBI Taxonomy" id="267567"/>
    <lineage>
        <taxon>Eukaryota</taxon>
        <taxon>Sar</taxon>
        <taxon>Stramenopiles</taxon>
        <taxon>Ochrophyta</taxon>
        <taxon>Bacillariophyta</taxon>
        <taxon>Coscinodiscophyceae</taxon>
        <taxon>Thalassiosirophycidae</taxon>
        <taxon>Thalassiosirales</taxon>
        <taxon>Skeletonemataceae</taxon>
        <taxon>Skeletonema</taxon>
        <taxon>Skeletonema marinoi-dohrnii complex</taxon>
    </lineage>
</organism>
<dbReference type="EMBL" id="JATAAI010000005">
    <property type="protein sequence ID" value="KAK1745387.1"/>
    <property type="molecule type" value="Genomic_DNA"/>
</dbReference>
<name>A0AAD8YHJ3_9STRA</name>
<evidence type="ECO:0000256" key="7">
    <source>
        <dbReference type="ARBA" id="ARBA00032824"/>
    </source>
</evidence>
<keyword evidence="3" id="KW-0049">Antioxidant</keyword>
<dbReference type="GO" id="GO:0008379">
    <property type="term" value="F:thioredoxin peroxidase activity"/>
    <property type="evidence" value="ECO:0007669"/>
    <property type="project" value="TreeGrafter"/>
</dbReference>
<gene>
    <name evidence="13" type="ORF">QTG54_003311</name>
</gene>
<comment type="catalytic activity">
    <reaction evidence="9">
        <text>a hydroperoxide + [thioredoxin]-dithiol = an alcohol + [thioredoxin]-disulfide + H2O</text>
        <dbReference type="Rhea" id="RHEA:62620"/>
        <dbReference type="Rhea" id="RHEA-COMP:10698"/>
        <dbReference type="Rhea" id="RHEA-COMP:10700"/>
        <dbReference type="ChEBI" id="CHEBI:15377"/>
        <dbReference type="ChEBI" id="CHEBI:29950"/>
        <dbReference type="ChEBI" id="CHEBI:30879"/>
        <dbReference type="ChEBI" id="CHEBI:35924"/>
        <dbReference type="ChEBI" id="CHEBI:50058"/>
        <dbReference type="EC" id="1.11.1.24"/>
    </reaction>
</comment>
<dbReference type="Pfam" id="PF00578">
    <property type="entry name" value="AhpC-TSA"/>
    <property type="match status" value="1"/>
</dbReference>
<feature type="signal peptide" evidence="11">
    <location>
        <begin position="1"/>
        <end position="22"/>
    </location>
</feature>
<evidence type="ECO:0000256" key="9">
    <source>
        <dbReference type="ARBA" id="ARBA00049091"/>
    </source>
</evidence>
<comment type="caution">
    <text evidence="13">The sequence shown here is derived from an EMBL/GenBank/DDBJ whole genome shotgun (WGS) entry which is preliminary data.</text>
</comment>
<dbReference type="GO" id="GO:0005737">
    <property type="term" value="C:cytoplasm"/>
    <property type="evidence" value="ECO:0007669"/>
    <property type="project" value="TreeGrafter"/>
</dbReference>
<dbReference type="InterPro" id="IPR000866">
    <property type="entry name" value="AhpC/TSA"/>
</dbReference>
<feature type="compositionally biased region" description="Low complexity" evidence="10">
    <location>
        <begin position="110"/>
        <end position="122"/>
    </location>
</feature>
<keyword evidence="6" id="KW-0676">Redox-active center</keyword>
<dbReference type="PROSITE" id="PS51352">
    <property type="entry name" value="THIOREDOXIN_2"/>
    <property type="match status" value="1"/>
</dbReference>
<evidence type="ECO:0000313" key="13">
    <source>
        <dbReference type="EMBL" id="KAK1745387.1"/>
    </source>
</evidence>
<keyword evidence="11" id="KW-0732">Signal</keyword>
<feature type="region of interest" description="Disordered" evidence="10">
    <location>
        <begin position="110"/>
        <end position="140"/>
    </location>
</feature>
<protein>
    <recommendedName>
        <fullName evidence="1">thioredoxin-dependent peroxiredoxin</fullName>
        <ecNumber evidence="1">1.11.1.24</ecNumber>
    </recommendedName>
    <alternativeName>
        <fullName evidence="7">Thioredoxin peroxidase</fullName>
    </alternativeName>
</protein>
<sequence length="274" mass="30027">MKLRTTLLLIAWASSQCYTAAAYVAPFTSRRRLCTSFKNSASDDVDATIDSNDTNQYSDLQTHYSTGSSRRDFFQRSANIFAVASTATTCAFFLSTGSSTVANAALLSSSSSSLPPLNTPAPDFELPNSRNNNDGSPTTSLTSLLNTKKWTVLYFYPGAFTSGCTLEARNFQTDLPTYQNLNAQIVGVSVDSVEKNSEFCSAEKLEYTLLTDEGGHVSKLYGSSLSIPGFGTFSNRQTYIIDPRGDVRWVFVDVDSKIPRHSGDVLEKLRQLQE</sequence>
<feature type="domain" description="Thioredoxin" evidence="12">
    <location>
        <begin position="115"/>
        <end position="274"/>
    </location>
</feature>
<evidence type="ECO:0000256" key="3">
    <source>
        <dbReference type="ARBA" id="ARBA00022862"/>
    </source>
</evidence>
<keyword evidence="2 13" id="KW-0575">Peroxidase</keyword>
<keyword evidence="5" id="KW-1015">Disulfide bond</keyword>
<proteinExistence type="inferred from homology"/>
<evidence type="ECO:0000256" key="8">
    <source>
        <dbReference type="ARBA" id="ARBA00038489"/>
    </source>
</evidence>
<evidence type="ECO:0000256" key="2">
    <source>
        <dbReference type="ARBA" id="ARBA00022559"/>
    </source>
</evidence>
<evidence type="ECO:0000256" key="6">
    <source>
        <dbReference type="ARBA" id="ARBA00023284"/>
    </source>
</evidence>
<evidence type="ECO:0000256" key="10">
    <source>
        <dbReference type="SAM" id="MobiDB-lite"/>
    </source>
</evidence>
<feature type="chain" id="PRO_5041995314" description="thioredoxin-dependent peroxiredoxin" evidence="11">
    <location>
        <begin position="23"/>
        <end position="274"/>
    </location>
</feature>
<dbReference type="InterPro" id="IPR013766">
    <property type="entry name" value="Thioredoxin_domain"/>
</dbReference>
<dbReference type="GO" id="GO:0034599">
    <property type="term" value="P:cellular response to oxidative stress"/>
    <property type="evidence" value="ECO:0007669"/>
    <property type="project" value="TreeGrafter"/>
</dbReference>
<evidence type="ECO:0000256" key="1">
    <source>
        <dbReference type="ARBA" id="ARBA00013017"/>
    </source>
</evidence>
<dbReference type="GO" id="GO:0045454">
    <property type="term" value="P:cell redox homeostasis"/>
    <property type="evidence" value="ECO:0007669"/>
    <property type="project" value="TreeGrafter"/>
</dbReference>
<keyword evidence="14" id="KW-1185">Reference proteome</keyword>
<dbReference type="InterPro" id="IPR050924">
    <property type="entry name" value="Peroxiredoxin_BCP/PrxQ"/>
</dbReference>
<evidence type="ECO:0000256" key="5">
    <source>
        <dbReference type="ARBA" id="ARBA00023157"/>
    </source>
</evidence>
<comment type="similarity">
    <text evidence="8">Belongs to the peroxiredoxin family. BCP/PrxQ subfamily.</text>
</comment>
<dbReference type="Gene3D" id="3.40.30.10">
    <property type="entry name" value="Glutaredoxin"/>
    <property type="match status" value="1"/>
</dbReference>
<dbReference type="SUPFAM" id="SSF52833">
    <property type="entry name" value="Thioredoxin-like"/>
    <property type="match status" value="1"/>
</dbReference>
<evidence type="ECO:0000259" key="12">
    <source>
        <dbReference type="PROSITE" id="PS51352"/>
    </source>
</evidence>
<dbReference type="PANTHER" id="PTHR42801:SF4">
    <property type="entry name" value="AHPC_TSA FAMILY PROTEIN"/>
    <property type="match status" value="1"/>
</dbReference>
<dbReference type="EC" id="1.11.1.24" evidence="1"/>
<dbReference type="Proteomes" id="UP001224775">
    <property type="component" value="Unassembled WGS sequence"/>
</dbReference>
<reference evidence="13" key="1">
    <citation type="submission" date="2023-06" db="EMBL/GenBank/DDBJ databases">
        <title>Survivors Of The Sea: Transcriptome response of Skeletonema marinoi to long-term dormancy.</title>
        <authorList>
            <person name="Pinder M.I.M."/>
            <person name="Kourtchenko O."/>
            <person name="Robertson E.K."/>
            <person name="Larsson T."/>
            <person name="Maumus F."/>
            <person name="Osuna-Cruz C.M."/>
            <person name="Vancaester E."/>
            <person name="Stenow R."/>
            <person name="Vandepoele K."/>
            <person name="Ploug H."/>
            <person name="Bruchert V."/>
            <person name="Godhe A."/>
            <person name="Topel M."/>
        </authorList>
    </citation>
    <scope>NUCLEOTIDE SEQUENCE</scope>
    <source>
        <strain evidence="13">R05AC</strain>
    </source>
</reference>
<evidence type="ECO:0000256" key="4">
    <source>
        <dbReference type="ARBA" id="ARBA00023002"/>
    </source>
</evidence>
<dbReference type="CDD" id="cd03017">
    <property type="entry name" value="PRX_BCP"/>
    <property type="match status" value="1"/>
</dbReference>
<evidence type="ECO:0000313" key="14">
    <source>
        <dbReference type="Proteomes" id="UP001224775"/>
    </source>
</evidence>
<keyword evidence="4 13" id="KW-0560">Oxidoreductase</keyword>
<dbReference type="InterPro" id="IPR036249">
    <property type="entry name" value="Thioredoxin-like_sf"/>
</dbReference>
<dbReference type="PANTHER" id="PTHR42801">
    <property type="entry name" value="THIOREDOXIN-DEPENDENT PEROXIDE REDUCTASE"/>
    <property type="match status" value="1"/>
</dbReference>